<evidence type="ECO:0000313" key="5">
    <source>
        <dbReference type="Proteomes" id="UP001158598"/>
    </source>
</evidence>
<dbReference type="PANTHER" id="PTHR43363">
    <property type="entry name" value="HYPOXANTHINE PHOSPHORIBOSYLTRANSFERASE"/>
    <property type="match status" value="1"/>
</dbReference>
<evidence type="ECO:0000256" key="1">
    <source>
        <dbReference type="ARBA" id="ARBA00022676"/>
    </source>
</evidence>
<evidence type="ECO:0000313" key="4">
    <source>
        <dbReference type="EMBL" id="CAI8809169.1"/>
    </source>
</evidence>
<sequence length="216" mass="24081">MPEMMGGPPTMSDPFLRGELVTWSQVCRLSRRLAENIRASGYRPDAVVAIARGGYVPARLLCDALGVYDLQSIRIGHYEGGARKNETARCHSPPPANVRGLKVLLTDDCSDTGDTLRLALEQLRCCGPLDIKIAVLHHKKVSPVVPDYYGRRIVSWRWLIYPWALTEDLSGFIAAMQPRPETLDEAVRQLRARHGIKPPRSAVAYVLALMKQREAP</sequence>
<organism evidence="4 5">
    <name type="scientific">Methylococcus capsulatus</name>
    <dbReference type="NCBI Taxonomy" id="414"/>
    <lineage>
        <taxon>Bacteria</taxon>
        <taxon>Pseudomonadati</taxon>
        <taxon>Pseudomonadota</taxon>
        <taxon>Gammaproteobacteria</taxon>
        <taxon>Methylococcales</taxon>
        <taxon>Methylococcaceae</taxon>
        <taxon>Methylococcus</taxon>
    </lineage>
</organism>
<keyword evidence="1" id="KW-0328">Glycosyltransferase</keyword>
<dbReference type="EMBL" id="OX458332">
    <property type="protein sequence ID" value="CAI8809169.1"/>
    <property type="molecule type" value="Genomic_DNA"/>
</dbReference>
<dbReference type="InterPro" id="IPR000836">
    <property type="entry name" value="PRTase_dom"/>
</dbReference>
<evidence type="ECO:0000259" key="3">
    <source>
        <dbReference type="Pfam" id="PF00156"/>
    </source>
</evidence>
<feature type="domain" description="Phosphoribosyltransferase" evidence="3">
    <location>
        <begin position="19"/>
        <end position="156"/>
    </location>
</feature>
<evidence type="ECO:0000256" key="2">
    <source>
        <dbReference type="ARBA" id="ARBA00022679"/>
    </source>
</evidence>
<dbReference type="Gene3D" id="3.40.50.2020">
    <property type="match status" value="1"/>
</dbReference>
<reference evidence="4" key="1">
    <citation type="submission" date="2023-03" db="EMBL/GenBank/DDBJ databases">
        <authorList>
            <person name="Pearce D."/>
        </authorList>
    </citation>
    <scope>NUCLEOTIDE SEQUENCE</scope>
    <source>
        <strain evidence="4">Mc</strain>
    </source>
</reference>
<gene>
    <name evidence="4" type="ORF">MCNOR_1718</name>
</gene>
<keyword evidence="2 4" id="KW-0808">Transferase</keyword>
<dbReference type="CDD" id="cd06223">
    <property type="entry name" value="PRTases_typeI"/>
    <property type="match status" value="1"/>
</dbReference>
<dbReference type="SUPFAM" id="SSF53271">
    <property type="entry name" value="PRTase-like"/>
    <property type="match status" value="1"/>
</dbReference>
<dbReference type="PANTHER" id="PTHR43363:SF3">
    <property type="entry name" value="XANTHINE-GUANINE PHOSPHORIBOSYLTRANSFERASE"/>
    <property type="match status" value="1"/>
</dbReference>
<name>A0AA35Y0Q2_METCP</name>
<dbReference type="GO" id="GO:0016757">
    <property type="term" value="F:glycosyltransferase activity"/>
    <property type="evidence" value="ECO:0007669"/>
    <property type="project" value="UniProtKB-KW"/>
</dbReference>
<proteinExistence type="predicted"/>
<dbReference type="Pfam" id="PF00156">
    <property type="entry name" value="Pribosyltran"/>
    <property type="match status" value="1"/>
</dbReference>
<dbReference type="AlphaFoldDB" id="A0AA35Y0Q2"/>
<accession>A0AA35Y0Q2</accession>
<dbReference type="Proteomes" id="UP001158598">
    <property type="component" value="Chromosome"/>
</dbReference>
<protein>
    <submittedName>
        <fullName evidence="4">Phosphoribosyl transferase domain protein</fullName>
    </submittedName>
</protein>
<dbReference type="InterPro" id="IPR029057">
    <property type="entry name" value="PRTase-like"/>
</dbReference>